<dbReference type="STRING" id="371602.SAMN04487984_0408"/>
<evidence type="ECO:0000256" key="7">
    <source>
        <dbReference type="ARBA" id="ARBA00023160"/>
    </source>
</evidence>
<dbReference type="SUPFAM" id="SSF54637">
    <property type="entry name" value="Thioesterase/thiol ester dehydrase-isomerase"/>
    <property type="match status" value="2"/>
</dbReference>
<dbReference type="InterPro" id="IPR002864">
    <property type="entry name" value="Acyl-ACP_thioesterase_NHD"/>
</dbReference>
<accession>A0A1W1Y7J2</accession>
<protein>
    <submittedName>
        <fullName evidence="10">Acyl-ACP thioesterase</fullName>
    </submittedName>
</protein>
<dbReference type="PANTHER" id="PTHR31727">
    <property type="entry name" value="OLEOYL-ACYL CARRIER PROTEIN THIOESTERASE 1, CHLOROPLASTIC"/>
    <property type="match status" value="1"/>
</dbReference>
<sequence>MQSFTIETPIWTDLCNQFGQITLPGLIQLTLRTSEAHEHQYADMRTYMEAHKLGWIITANQMTIHRLPKFSESVRVVTEIADANQFFTFRKFQILDKHENLLVEVITTFSLLHLDTRRIARTPDIFLSWYELPNQRSKYRQLRLPKSLSSVSQTKTYYVQFLDIDGNGHVNNAVYFRWLSNALGLEWFKKYREKRVTISYNKEALLGESVTVNTEMVTKGGEVTTLHAITDYQGELHSMIEVQWEERK</sequence>
<dbReference type="Gene3D" id="3.10.129.10">
    <property type="entry name" value="Hotdog Thioesterase"/>
    <property type="match status" value="1"/>
</dbReference>
<keyword evidence="11" id="KW-1185">Reference proteome</keyword>
<dbReference type="Pfam" id="PF20791">
    <property type="entry name" value="Acyl-ACP_TE_C"/>
    <property type="match status" value="1"/>
</dbReference>
<evidence type="ECO:0000256" key="4">
    <source>
        <dbReference type="ARBA" id="ARBA00022832"/>
    </source>
</evidence>
<comment type="similarity">
    <text evidence="1">Belongs to the acyl-ACP thioesterase family.</text>
</comment>
<dbReference type="AlphaFoldDB" id="A0A1W1Y7J2"/>
<dbReference type="PANTHER" id="PTHR31727:SF6">
    <property type="entry name" value="OLEOYL-ACYL CARRIER PROTEIN THIOESTERASE 1, CHLOROPLASTIC"/>
    <property type="match status" value="1"/>
</dbReference>
<dbReference type="EMBL" id="FWXK01000002">
    <property type="protein sequence ID" value="SMC31801.1"/>
    <property type="molecule type" value="Genomic_DNA"/>
</dbReference>
<keyword evidence="6" id="KW-0443">Lipid metabolism</keyword>
<evidence type="ECO:0000256" key="5">
    <source>
        <dbReference type="ARBA" id="ARBA00022946"/>
    </source>
</evidence>
<dbReference type="GO" id="GO:0000036">
    <property type="term" value="F:acyl carrier activity"/>
    <property type="evidence" value="ECO:0007669"/>
    <property type="project" value="TreeGrafter"/>
</dbReference>
<dbReference type="InterPro" id="IPR049427">
    <property type="entry name" value="Acyl-ACP_TE_C"/>
</dbReference>
<proteinExistence type="inferred from homology"/>
<evidence type="ECO:0000256" key="6">
    <source>
        <dbReference type="ARBA" id="ARBA00023098"/>
    </source>
</evidence>
<name>A0A1W1Y7J2_9LACT</name>
<evidence type="ECO:0000259" key="8">
    <source>
        <dbReference type="Pfam" id="PF01643"/>
    </source>
</evidence>
<feature type="domain" description="Acyl-ACP thioesterase-like C-terminal" evidence="9">
    <location>
        <begin position="151"/>
        <end position="246"/>
    </location>
</feature>
<keyword evidence="5" id="KW-0809">Transit peptide</keyword>
<organism evidence="10 11">
    <name type="scientific">Aerococcus suis</name>
    <dbReference type="NCBI Taxonomy" id="371602"/>
    <lineage>
        <taxon>Bacteria</taxon>
        <taxon>Bacillati</taxon>
        <taxon>Bacillota</taxon>
        <taxon>Bacilli</taxon>
        <taxon>Lactobacillales</taxon>
        <taxon>Aerococcaceae</taxon>
        <taxon>Aerococcus</taxon>
    </lineage>
</organism>
<keyword evidence="7" id="KW-0275">Fatty acid biosynthesis</keyword>
<dbReference type="OrthoDB" id="9801517at2"/>
<dbReference type="InterPro" id="IPR029069">
    <property type="entry name" value="HotDog_dom_sf"/>
</dbReference>
<feature type="domain" description="Acyl-ACP thioesterase N-terminal hotdog" evidence="8">
    <location>
        <begin position="18"/>
        <end position="127"/>
    </location>
</feature>
<gene>
    <name evidence="10" type="ORF">SAMN04487984_0408</name>
</gene>
<keyword evidence="4" id="KW-0276">Fatty acid metabolism</keyword>
<dbReference type="Proteomes" id="UP000243884">
    <property type="component" value="Unassembled WGS sequence"/>
</dbReference>
<dbReference type="RefSeq" id="WP_084098026.1">
    <property type="nucleotide sequence ID" value="NZ_FWXK01000002.1"/>
</dbReference>
<keyword evidence="2" id="KW-0444">Lipid biosynthesis</keyword>
<evidence type="ECO:0000256" key="2">
    <source>
        <dbReference type="ARBA" id="ARBA00022516"/>
    </source>
</evidence>
<evidence type="ECO:0000313" key="11">
    <source>
        <dbReference type="Proteomes" id="UP000243884"/>
    </source>
</evidence>
<evidence type="ECO:0000256" key="1">
    <source>
        <dbReference type="ARBA" id="ARBA00006500"/>
    </source>
</evidence>
<dbReference type="GO" id="GO:0016297">
    <property type="term" value="F:fatty acyl-[ACP] hydrolase activity"/>
    <property type="evidence" value="ECO:0007669"/>
    <property type="project" value="InterPro"/>
</dbReference>
<dbReference type="CDD" id="cd00586">
    <property type="entry name" value="4HBT"/>
    <property type="match status" value="1"/>
</dbReference>
<dbReference type="InterPro" id="IPR045023">
    <property type="entry name" value="FATA/B"/>
</dbReference>
<reference evidence="11" key="1">
    <citation type="submission" date="2017-04" db="EMBL/GenBank/DDBJ databases">
        <authorList>
            <person name="Varghese N."/>
            <person name="Submissions S."/>
        </authorList>
    </citation>
    <scope>NUCLEOTIDE SEQUENCE [LARGE SCALE GENOMIC DNA]</scope>
    <source>
        <strain evidence="11">DSM 21500</strain>
    </source>
</reference>
<evidence type="ECO:0000259" key="9">
    <source>
        <dbReference type="Pfam" id="PF20791"/>
    </source>
</evidence>
<keyword evidence="3" id="KW-0378">Hydrolase</keyword>
<evidence type="ECO:0000313" key="10">
    <source>
        <dbReference type="EMBL" id="SMC31801.1"/>
    </source>
</evidence>
<dbReference type="Pfam" id="PF01643">
    <property type="entry name" value="Acyl-ACP_TE"/>
    <property type="match status" value="1"/>
</dbReference>
<evidence type="ECO:0000256" key="3">
    <source>
        <dbReference type="ARBA" id="ARBA00022801"/>
    </source>
</evidence>